<dbReference type="Pfam" id="PF02195">
    <property type="entry name" value="ParB_N"/>
    <property type="match status" value="1"/>
</dbReference>
<evidence type="ECO:0000256" key="1">
    <source>
        <dbReference type="ARBA" id="ARBA00006295"/>
    </source>
</evidence>
<evidence type="ECO:0000256" key="2">
    <source>
        <dbReference type="ARBA" id="ARBA00022829"/>
    </source>
</evidence>
<dbReference type="GO" id="GO:0045881">
    <property type="term" value="P:positive regulation of sporulation resulting in formation of a cellular spore"/>
    <property type="evidence" value="ECO:0007669"/>
    <property type="project" value="TreeGrafter"/>
</dbReference>
<proteinExistence type="inferred from homology"/>
<evidence type="ECO:0000259" key="4">
    <source>
        <dbReference type="SMART" id="SM00470"/>
    </source>
</evidence>
<evidence type="ECO:0000313" key="6">
    <source>
        <dbReference type="Proteomes" id="UP000199073"/>
    </source>
</evidence>
<dbReference type="Gene3D" id="1.10.10.2830">
    <property type="match status" value="1"/>
</dbReference>
<organism evidence="5 6">
    <name type="scientific">Desulforhopalus singaporensis</name>
    <dbReference type="NCBI Taxonomy" id="91360"/>
    <lineage>
        <taxon>Bacteria</taxon>
        <taxon>Pseudomonadati</taxon>
        <taxon>Thermodesulfobacteriota</taxon>
        <taxon>Desulfobulbia</taxon>
        <taxon>Desulfobulbales</taxon>
        <taxon>Desulfocapsaceae</taxon>
        <taxon>Desulforhopalus</taxon>
    </lineage>
</organism>
<dbReference type="Pfam" id="PF17762">
    <property type="entry name" value="HTH_ParB"/>
    <property type="match status" value="1"/>
</dbReference>
<dbReference type="SUPFAM" id="SSF110849">
    <property type="entry name" value="ParB/Sulfiredoxin"/>
    <property type="match status" value="1"/>
</dbReference>
<reference evidence="5 6" key="1">
    <citation type="submission" date="2016-10" db="EMBL/GenBank/DDBJ databases">
        <authorList>
            <person name="de Groot N.N."/>
        </authorList>
    </citation>
    <scope>NUCLEOTIDE SEQUENCE [LARGE SCALE GENOMIC DNA]</scope>
    <source>
        <strain evidence="5 6">DSM 12130</strain>
    </source>
</reference>
<keyword evidence="6" id="KW-1185">Reference proteome</keyword>
<dbReference type="OrthoDB" id="9802051at2"/>
<name>A0A1H0VXL3_9BACT</name>
<comment type="similarity">
    <text evidence="1">Belongs to the ParB family.</text>
</comment>
<evidence type="ECO:0000256" key="3">
    <source>
        <dbReference type="ARBA" id="ARBA00023125"/>
    </source>
</evidence>
<dbReference type="InterPro" id="IPR057240">
    <property type="entry name" value="ParB_dimer_C"/>
</dbReference>
<keyword evidence="2" id="KW-0159">Chromosome partition</keyword>
<dbReference type="RefSeq" id="WP_092226219.1">
    <property type="nucleotide sequence ID" value="NZ_FNJI01000073.1"/>
</dbReference>
<accession>A0A1H0VXL3</accession>
<dbReference type="STRING" id="91360.SAMN05660330_04298"/>
<dbReference type="SUPFAM" id="SSF109709">
    <property type="entry name" value="KorB DNA-binding domain-like"/>
    <property type="match status" value="1"/>
</dbReference>
<dbReference type="GO" id="GO:0003677">
    <property type="term" value="F:DNA binding"/>
    <property type="evidence" value="ECO:0007669"/>
    <property type="project" value="UniProtKB-KW"/>
</dbReference>
<dbReference type="NCBIfam" id="TIGR00180">
    <property type="entry name" value="parB_part"/>
    <property type="match status" value="1"/>
</dbReference>
<dbReference type="FunFam" id="1.10.10.2830:FF:000001">
    <property type="entry name" value="Chromosome partitioning protein ParB"/>
    <property type="match status" value="1"/>
</dbReference>
<dbReference type="Pfam" id="PF23552">
    <property type="entry name" value="ParB_C"/>
    <property type="match status" value="1"/>
</dbReference>
<evidence type="ECO:0000313" key="5">
    <source>
        <dbReference type="EMBL" id="SDP83083.1"/>
    </source>
</evidence>
<dbReference type="GO" id="GO:0007059">
    <property type="term" value="P:chromosome segregation"/>
    <property type="evidence" value="ECO:0007669"/>
    <property type="project" value="UniProtKB-KW"/>
</dbReference>
<dbReference type="Gene3D" id="3.90.1530.30">
    <property type="match status" value="1"/>
</dbReference>
<dbReference type="InterPro" id="IPR036086">
    <property type="entry name" value="ParB/Sulfiredoxin_sf"/>
</dbReference>
<dbReference type="InterPro" id="IPR050336">
    <property type="entry name" value="Chromosome_partition/occlusion"/>
</dbReference>
<keyword evidence="3" id="KW-0238">DNA-binding</keyword>
<dbReference type="PANTHER" id="PTHR33375:SF1">
    <property type="entry name" value="CHROMOSOME-PARTITIONING PROTEIN PARB-RELATED"/>
    <property type="match status" value="1"/>
</dbReference>
<dbReference type="SMART" id="SM00470">
    <property type="entry name" value="ParB"/>
    <property type="match status" value="1"/>
</dbReference>
<dbReference type="PANTHER" id="PTHR33375">
    <property type="entry name" value="CHROMOSOME-PARTITIONING PROTEIN PARB-RELATED"/>
    <property type="match status" value="1"/>
</dbReference>
<dbReference type="FunFam" id="3.90.1530.30:FF:000001">
    <property type="entry name" value="Chromosome partitioning protein ParB"/>
    <property type="match status" value="1"/>
</dbReference>
<dbReference type="CDD" id="cd16393">
    <property type="entry name" value="SPO0J_N"/>
    <property type="match status" value="1"/>
</dbReference>
<dbReference type="InterPro" id="IPR004437">
    <property type="entry name" value="ParB/RepB/Spo0J"/>
</dbReference>
<dbReference type="InterPro" id="IPR003115">
    <property type="entry name" value="ParB_N"/>
</dbReference>
<gene>
    <name evidence="5" type="ORF">SAMN05660330_04298</name>
</gene>
<dbReference type="GO" id="GO:0005694">
    <property type="term" value="C:chromosome"/>
    <property type="evidence" value="ECO:0007669"/>
    <property type="project" value="TreeGrafter"/>
</dbReference>
<sequence length="289" mass="32626">MAKNIGLGQGVGLLFGKDQPEKYFECDIDRIIPNKNQPRAHFDSEDLKELAESIKEKGIIQPLIVTENNESSGSFELIAGERRLRASKLVGLSQVPVVVLDEKNEDVLLEMAIIENVQRTDLNPIEEADAYRKLIEKFGYTQEEVASRVGKKRTTVTNLLRLLKLPQNIKDDIREGLLSEGHGRALIKLVDDPVTLKELRNLIIKNGYSVRQTEKLIKKLTSAKQSPKKISQTISQEIPSSYHRALTTQLTNRLNTKVLINQNGSRGKIEIEYYSLDDLDRVTALLLVE</sequence>
<dbReference type="Proteomes" id="UP000199073">
    <property type="component" value="Unassembled WGS sequence"/>
</dbReference>
<feature type="domain" description="ParB-like N-terminal" evidence="4">
    <location>
        <begin position="24"/>
        <end position="117"/>
    </location>
</feature>
<dbReference type="InterPro" id="IPR041468">
    <property type="entry name" value="HTH_ParB/Spo0J"/>
</dbReference>
<dbReference type="AlphaFoldDB" id="A0A1H0VXL3"/>
<dbReference type="EMBL" id="FNJI01000073">
    <property type="protein sequence ID" value="SDP83083.1"/>
    <property type="molecule type" value="Genomic_DNA"/>
</dbReference>
<protein>
    <submittedName>
        <fullName evidence="5">Chromosome partitioning protein, ParB family</fullName>
    </submittedName>
</protein>